<evidence type="ECO:0000313" key="2">
    <source>
        <dbReference type="EMBL" id="PVH94599.1"/>
    </source>
</evidence>
<dbReference type="OrthoDB" id="3800281at2759"/>
<name>A0A2V1DBN3_9PLEO</name>
<dbReference type="AlphaFoldDB" id="A0A2V1DBN3"/>
<organism evidence="2 3">
    <name type="scientific">Periconia macrospinosa</name>
    <dbReference type="NCBI Taxonomy" id="97972"/>
    <lineage>
        <taxon>Eukaryota</taxon>
        <taxon>Fungi</taxon>
        <taxon>Dikarya</taxon>
        <taxon>Ascomycota</taxon>
        <taxon>Pezizomycotina</taxon>
        <taxon>Dothideomycetes</taxon>
        <taxon>Pleosporomycetidae</taxon>
        <taxon>Pleosporales</taxon>
        <taxon>Massarineae</taxon>
        <taxon>Periconiaceae</taxon>
        <taxon>Periconia</taxon>
    </lineage>
</organism>
<feature type="compositionally biased region" description="Polar residues" evidence="1">
    <location>
        <begin position="12"/>
        <end position="22"/>
    </location>
</feature>
<evidence type="ECO:0000256" key="1">
    <source>
        <dbReference type="SAM" id="MobiDB-lite"/>
    </source>
</evidence>
<evidence type="ECO:0000313" key="3">
    <source>
        <dbReference type="Proteomes" id="UP000244855"/>
    </source>
</evidence>
<sequence length="299" mass="32765">MPKPTAPRRSQRLASRNKPQTATKKKERGISSSTTSSVDLDLLEAAITAHITKARKSVASKRTTRSSTTSKDSTNSNTYSEEDHDEEYDSRSPSSPAESIYSTIERIITHRQASHDSRYDSGNEDYELDDFVVDDDASISSDSDNDTIVAARSPSTTRSNTRSASALSTTHSSTSKTTRRSSTSTSSKLFFSDPEDSRKPLDMIAWLQLGITSDDPEDVGADLVTEPSMEIAEEISDAVAMFSRRCNKEKAPVRLRLASVVGRDEEIKEALDRAVEVGLGRMLVLSDSSVLWTIGPKFA</sequence>
<dbReference type="Proteomes" id="UP000244855">
    <property type="component" value="Unassembled WGS sequence"/>
</dbReference>
<protein>
    <submittedName>
        <fullName evidence="2">Uncharacterized protein</fullName>
    </submittedName>
</protein>
<reference evidence="2 3" key="1">
    <citation type="journal article" date="2018" name="Sci. Rep.">
        <title>Comparative genomics provides insights into the lifestyle and reveals functional heterogeneity of dark septate endophytic fungi.</title>
        <authorList>
            <person name="Knapp D.G."/>
            <person name="Nemeth J.B."/>
            <person name="Barry K."/>
            <person name="Hainaut M."/>
            <person name="Henrissat B."/>
            <person name="Johnson J."/>
            <person name="Kuo A."/>
            <person name="Lim J.H.P."/>
            <person name="Lipzen A."/>
            <person name="Nolan M."/>
            <person name="Ohm R.A."/>
            <person name="Tamas L."/>
            <person name="Grigoriev I.V."/>
            <person name="Spatafora J.W."/>
            <person name="Nagy L.G."/>
            <person name="Kovacs G.M."/>
        </authorList>
    </citation>
    <scope>NUCLEOTIDE SEQUENCE [LARGE SCALE GENOMIC DNA]</scope>
    <source>
        <strain evidence="2 3">DSE2036</strain>
    </source>
</reference>
<accession>A0A2V1DBN3</accession>
<keyword evidence="3" id="KW-1185">Reference proteome</keyword>
<proteinExistence type="predicted"/>
<feature type="region of interest" description="Disordered" evidence="1">
    <location>
        <begin position="52"/>
        <end position="98"/>
    </location>
</feature>
<feature type="region of interest" description="Disordered" evidence="1">
    <location>
        <begin position="136"/>
        <end position="194"/>
    </location>
</feature>
<feature type="region of interest" description="Disordered" evidence="1">
    <location>
        <begin position="1"/>
        <end position="39"/>
    </location>
</feature>
<feature type="compositionally biased region" description="Low complexity" evidence="1">
    <location>
        <begin position="65"/>
        <end position="79"/>
    </location>
</feature>
<dbReference type="EMBL" id="KZ805528">
    <property type="protein sequence ID" value="PVH94599.1"/>
    <property type="molecule type" value="Genomic_DNA"/>
</dbReference>
<gene>
    <name evidence="2" type="ORF">DM02DRAFT_660922</name>
</gene>
<feature type="compositionally biased region" description="Low complexity" evidence="1">
    <location>
        <begin position="150"/>
        <end position="192"/>
    </location>
</feature>
<feature type="compositionally biased region" description="Basic residues" evidence="1">
    <location>
        <begin position="52"/>
        <end position="64"/>
    </location>
</feature>